<dbReference type="PANTHER" id="PTHR30069:SF41">
    <property type="entry name" value="HEME_HEMOPEXIN UTILIZATION PROTEIN C"/>
    <property type="match status" value="1"/>
</dbReference>
<dbReference type="InterPro" id="IPR037066">
    <property type="entry name" value="Plug_dom_sf"/>
</dbReference>
<proteinExistence type="inferred from homology"/>
<evidence type="ECO:0000256" key="10">
    <source>
        <dbReference type="SAM" id="SignalP"/>
    </source>
</evidence>
<keyword evidence="3 9" id="KW-0813">Transport</keyword>
<protein>
    <recommendedName>
        <fullName evidence="11">TonB-dependent receptor-like beta-barrel domain-containing protein</fullName>
    </recommendedName>
</protein>
<reference evidence="13" key="2">
    <citation type="submission" date="2019-06" db="EMBL/GenBank/DDBJ databases">
        <title>Co-occurence of chitin degradation, pigmentation and bioactivity in marine Pseudoalteromonas.</title>
        <authorList>
            <person name="Sonnenschein E.C."/>
            <person name="Bech P.K."/>
        </authorList>
    </citation>
    <scope>NUCLEOTIDE SEQUENCE [LARGE SCALE GENOMIC DNA]</scope>
    <source>
        <strain evidence="13">S2897</strain>
    </source>
</reference>
<dbReference type="EMBL" id="PNCG01000016">
    <property type="protein sequence ID" value="TMP86010.1"/>
    <property type="molecule type" value="Genomic_DNA"/>
</dbReference>
<dbReference type="GO" id="GO:0009279">
    <property type="term" value="C:cell outer membrane"/>
    <property type="evidence" value="ECO:0007669"/>
    <property type="project" value="UniProtKB-SubCell"/>
</dbReference>
<feature type="signal peptide" evidence="10">
    <location>
        <begin position="1"/>
        <end position="18"/>
    </location>
</feature>
<dbReference type="PROSITE" id="PS52016">
    <property type="entry name" value="TONB_DEPENDENT_REC_3"/>
    <property type="match status" value="1"/>
</dbReference>
<keyword evidence="5 9" id="KW-0812">Transmembrane</keyword>
<keyword evidence="4 9" id="KW-1134">Transmembrane beta strand</keyword>
<name>A0A5S3Z2F4_9GAMM</name>
<dbReference type="InterPro" id="IPR039426">
    <property type="entry name" value="TonB-dep_rcpt-like"/>
</dbReference>
<keyword evidence="7 9" id="KW-0472">Membrane</keyword>
<evidence type="ECO:0000256" key="8">
    <source>
        <dbReference type="ARBA" id="ARBA00023237"/>
    </source>
</evidence>
<evidence type="ECO:0000256" key="7">
    <source>
        <dbReference type="ARBA" id="ARBA00023136"/>
    </source>
</evidence>
<accession>A0A5S3Z2F4</accession>
<comment type="similarity">
    <text evidence="2 9">Belongs to the TonB-dependent receptor family.</text>
</comment>
<dbReference type="RefSeq" id="WP_249364395.1">
    <property type="nucleotide sequence ID" value="NZ_PNCG01000016.1"/>
</dbReference>
<feature type="domain" description="TonB-dependent receptor-like beta-barrel" evidence="11">
    <location>
        <begin position="334"/>
        <end position="742"/>
    </location>
</feature>
<evidence type="ECO:0000256" key="3">
    <source>
        <dbReference type="ARBA" id="ARBA00022448"/>
    </source>
</evidence>
<dbReference type="GO" id="GO:0044718">
    <property type="term" value="P:siderophore transmembrane transport"/>
    <property type="evidence" value="ECO:0007669"/>
    <property type="project" value="TreeGrafter"/>
</dbReference>
<dbReference type="Proteomes" id="UP000305874">
    <property type="component" value="Unassembled WGS sequence"/>
</dbReference>
<reference evidence="12 13" key="1">
    <citation type="submission" date="2017-12" db="EMBL/GenBank/DDBJ databases">
        <authorList>
            <person name="Paulsen S."/>
            <person name="Gram L.K."/>
        </authorList>
    </citation>
    <scope>NUCLEOTIDE SEQUENCE [LARGE SCALE GENOMIC DNA]</scope>
    <source>
        <strain evidence="12 13">S2897</strain>
    </source>
</reference>
<organism evidence="12 13">
    <name type="scientific">Pseudoalteromonas ruthenica</name>
    <dbReference type="NCBI Taxonomy" id="151081"/>
    <lineage>
        <taxon>Bacteria</taxon>
        <taxon>Pseudomonadati</taxon>
        <taxon>Pseudomonadota</taxon>
        <taxon>Gammaproteobacteria</taxon>
        <taxon>Alteromonadales</taxon>
        <taxon>Pseudoalteromonadaceae</taxon>
        <taxon>Pseudoalteromonas</taxon>
    </lineage>
</organism>
<evidence type="ECO:0000313" key="12">
    <source>
        <dbReference type="EMBL" id="TMP86010.1"/>
    </source>
</evidence>
<gene>
    <name evidence="12" type="ORF">CWC05_15525</name>
</gene>
<feature type="chain" id="PRO_5024299788" description="TonB-dependent receptor-like beta-barrel domain-containing protein" evidence="10">
    <location>
        <begin position="19"/>
        <end position="771"/>
    </location>
</feature>
<keyword evidence="10" id="KW-0732">Signal</keyword>
<dbReference type="InterPro" id="IPR000531">
    <property type="entry name" value="Beta-barrel_TonB"/>
</dbReference>
<comment type="caution">
    <text evidence="12">The sequence shown here is derived from an EMBL/GenBank/DDBJ whole genome shotgun (WGS) entry which is preliminary data.</text>
</comment>
<evidence type="ECO:0000256" key="9">
    <source>
        <dbReference type="PROSITE-ProRule" id="PRU01360"/>
    </source>
</evidence>
<evidence type="ECO:0000256" key="5">
    <source>
        <dbReference type="ARBA" id="ARBA00022692"/>
    </source>
</evidence>
<dbReference type="SUPFAM" id="SSF56935">
    <property type="entry name" value="Porins"/>
    <property type="match status" value="1"/>
</dbReference>
<sequence>MKSSTIYSLLLFSFSVSANPSSLQEPIQEIEVITVEGQQLYLKKREIEHAKGFSNADIFSTFASIDANNLRNEAGALDIGIRGVQGEGRVPIFIDGSLQSTHTNRGYMGTSERTYIDSDLLSTVHISKGTSISAAPFSAGAIGGSVTMTTLTPADIVSGGKQYGGLIKLKTYNNNKMPNVSDDARQQSYYQISNDSDVTDFNHGSVLVASAFAGPQLSAVLAYSDKKTGNYFAGSHGYHEFVEYNDWGDVLPPVNRGGEVVNTSFESQSALAKLSYQPSDEHLFELNTRHHQQKAGEMLASYWYKQRADDIWQLPDGSWEVMPEGVETMPQWQPGTAQVNTVSASYRFLPTNNALFDVRVNAWSTHAKLEQYNALGSNFGPNALQYFHKYTNKRHGIGAYNTASLMLANTLPTTLTYGLSWQSERLQPEKDAANYFYGDQPTSRNGKQVKRSAFIDAEFDLAPFELALNFNHHDSETEDYQGHYRLEFNGKTDAIAQLTYSFSNNAYVLAKYSSAYRMPNVYETTVSNEVFSYSPYYPLSPEQTKSFELTLGQQLSDLLTPKDTLAWSATYFHTRIDDMLGTAQLANPDPQAQGWQKSAFTFTNYDSFTLPGIELTVNYRGAQFYGSIAYTQYTGAQICATDAAAFNDAQRCSAQGFSGSLTPLRIPPKRKLVATLGKTFFADTLDAGVIYKGHSQKYHPGGFLVGTGVDALQRIPASYQLDMYLDYKINDALSSSLAITNVTDRYVVSSGSIVAMPEPGRTVTVALEVKL</sequence>
<evidence type="ECO:0000256" key="4">
    <source>
        <dbReference type="ARBA" id="ARBA00022452"/>
    </source>
</evidence>
<dbReference type="AlphaFoldDB" id="A0A5S3Z2F4"/>
<keyword evidence="8 9" id="KW-0998">Cell outer membrane</keyword>
<keyword evidence="6" id="KW-0798">TonB box</keyword>
<dbReference type="Gene3D" id="2.40.170.20">
    <property type="entry name" value="TonB-dependent receptor, beta-barrel domain"/>
    <property type="match status" value="1"/>
</dbReference>
<dbReference type="Gene3D" id="2.170.130.10">
    <property type="entry name" value="TonB-dependent receptor, plug domain"/>
    <property type="match status" value="1"/>
</dbReference>
<evidence type="ECO:0000256" key="2">
    <source>
        <dbReference type="ARBA" id="ARBA00009810"/>
    </source>
</evidence>
<dbReference type="Pfam" id="PF00593">
    <property type="entry name" value="TonB_dep_Rec_b-barrel"/>
    <property type="match status" value="1"/>
</dbReference>
<evidence type="ECO:0000259" key="11">
    <source>
        <dbReference type="Pfam" id="PF00593"/>
    </source>
</evidence>
<comment type="subcellular location">
    <subcellularLocation>
        <location evidence="1 9">Cell outer membrane</location>
        <topology evidence="1 9">Multi-pass membrane protein</topology>
    </subcellularLocation>
</comment>
<dbReference type="PANTHER" id="PTHR30069">
    <property type="entry name" value="TONB-DEPENDENT OUTER MEMBRANE RECEPTOR"/>
    <property type="match status" value="1"/>
</dbReference>
<dbReference type="InterPro" id="IPR036942">
    <property type="entry name" value="Beta-barrel_TonB_sf"/>
</dbReference>
<evidence type="ECO:0000256" key="6">
    <source>
        <dbReference type="ARBA" id="ARBA00023077"/>
    </source>
</evidence>
<dbReference type="GO" id="GO:0015344">
    <property type="term" value="F:siderophore uptake transmembrane transporter activity"/>
    <property type="evidence" value="ECO:0007669"/>
    <property type="project" value="TreeGrafter"/>
</dbReference>
<evidence type="ECO:0000256" key="1">
    <source>
        <dbReference type="ARBA" id="ARBA00004571"/>
    </source>
</evidence>
<evidence type="ECO:0000313" key="13">
    <source>
        <dbReference type="Proteomes" id="UP000305874"/>
    </source>
</evidence>